<dbReference type="VEuPathDB" id="FungiDB:A1Q1_07342"/>
<dbReference type="KEGG" id="tasa:A1Q1_07342"/>
<feature type="region of interest" description="Disordered" evidence="1">
    <location>
        <begin position="1"/>
        <end position="26"/>
    </location>
</feature>
<sequence length="520" mass="57069">MKLALAGAQSSAQTLRLPNPKTPLGGNLSLRPRHQRLGSLKTLRLRVSPVSRVSPAASGIPADLVYGLKKDAVRSGPVVLSGAPGAKQCLLLLPRSLAAGAINAPHADDSRLYIDQPTRTWHLPVLAPPLQPVITLDCGLDNHTRSATPAVSHPPPLEQLSTHHPMPTTQHTFPVIVKTTFYRPSLTMASSKRLFEGLNFFLQYSDRPKETFFSDLRLIRKNDGRTTRFPLNSKPTHVVVDIPGQFRFHTYSLPAHPPPSNEPPVKWSLDQLMEHFTSPETDDEVIVVQRQWITDCIRHGKLLAASDEWGGWRVRRRRSSPEPPQDFSEVPGTGEATTTKDSARPFKRPRMTRSASETSPPRNLLSLKEFRNRRPVSFLQDDTLAERMSRSHSPTPTQAHRMSSEQPAPLLIRIPRFKPIADSNPTPGPSVSSSARPSPPTGDSPAVSHFTQASEAAPNPNFVVDTVSAPEPESDNSFVLETPDTLFEPARDSLLSVSSVSLHLDSAEANPAIESSGTDK</sequence>
<gene>
    <name evidence="3" type="ORF">A1Q1_07342</name>
</gene>
<feature type="compositionally biased region" description="Polar residues" evidence="1">
    <location>
        <begin position="391"/>
        <end position="406"/>
    </location>
</feature>
<dbReference type="SUPFAM" id="SSF52113">
    <property type="entry name" value="BRCT domain"/>
    <property type="match status" value="1"/>
</dbReference>
<accession>J4UI89</accession>
<dbReference type="AlphaFoldDB" id="J4UI89"/>
<evidence type="ECO:0000313" key="3">
    <source>
        <dbReference type="EMBL" id="EJT51370.1"/>
    </source>
</evidence>
<feature type="region of interest" description="Disordered" evidence="1">
    <location>
        <begin position="314"/>
        <end position="406"/>
    </location>
</feature>
<dbReference type="PROSITE" id="PS50172">
    <property type="entry name" value="BRCT"/>
    <property type="match status" value="1"/>
</dbReference>
<dbReference type="Proteomes" id="UP000002748">
    <property type="component" value="Unassembled WGS sequence"/>
</dbReference>
<dbReference type="InterPro" id="IPR001357">
    <property type="entry name" value="BRCT_dom"/>
</dbReference>
<evidence type="ECO:0000313" key="4">
    <source>
        <dbReference type="Proteomes" id="UP000002748"/>
    </source>
</evidence>
<comment type="caution">
    <text evidence="3">The sequence shown here is derived from an EMBL/GenBank/DDBJ whole genome shotgun (WGS) entry which is preliminary data.</text>
</comment>
<dbReference type="EMBL" id="ALBS01000057">
    <property type="protein sequence ID" value="EJT51370.1"/>
    <property type="molecule type" value="Genomic_DNA"/>
</dbReference>
<evidence type="ECO:0000259" key="2">
    <source>
        <dbReference type="PROSITE" id="PS50172"/>
    </source>
</evidence>
<evidence type="ECO:0000256" key="1">
    <source>
        <dbReference type="SAM" id="MobiDB-lite"/>
    </source>
</evidence>
<dbReference type="RefSeq" id="XP_014183053.1">
    <property type="nucleotide sequence ID" value="XM_014327578.1"/>
</dbReference>
<dbReference type="HOGENOM" id="CLU_523973_0_0_1"/>
<proteinExistence type="predicted"/>
<dbReference type="Gene3D" id="3.40.50.10190">
    <property type="entry name" value="BRCT domain"/>
    <property type="match status" value="1"/>
</dbReference>
<name>J4UI89_TRIAS</name>
<dbReference type="GeneID" id="25990854"/>
<feature type="domain" description="BRCT" evidence="2">
    <location>
        <begin position="190"/>
        <end position="303"/>
    </location>
</feature>
<dbReference type="InterPro" id="IPR036420">
    <property type="entry name" value="BRCT_dom_sf"/>
</dbReference>
<organism evidence="3 4">
    <name type="scientific">Trichosporon asahii var. asahii (strain ATCC 90039 / CBS 2479 / JCM 2466 / KCTC 7840 / NBRC 103889/ NCYC 2677 / UAMH 7654)</name>
    <name type="common">Yeast</name>
    <dbReference type="NCBI Taxonomy" id="1186058"/>
    <lineage>
        <taxon>Eukaryota</taxon>
        <taxon>Fungi</taxon>
        <taxon>Dikarya</taxon>
        <taxon>Basidiomycota</taxon>
        <taxon>Agaricomycotina</taxon>
        <taxon>Tremellomycetes</taxon>
        <taxon>Trichosporonales</taxon>
        <taxon>Trichosporonaceae</taxon>
        <taxon>Trichosporon</taxon>
    </lineage>
</organism>
<reference evidence="3 4" key="1">
    <citation type="journal article" date="2012" name="Eukaryot. Cell">
        <title>Draft genome sequence of CBS 2479, the standard type strain of Trichosporon asahii.</title>
        <authorList>
            <person name="Yang R.Y."/>
            <person name="Li H.T."/>
            <person name="Zhu H."/>
            <person name="Zhou G.P."/>
            <person name="Wang M."/>
            <person name="Wang L."/>
        </authorList>
    </citation>
    <scope>NUCLEOTIDE SEQUENCE [LARGE SCALE GENOMIC DNA]</scope>
    <source>
        <strain evidence="4">ATCC 90039 / CBS 2479 / JCM 2466 / KCTC 7840 / NCYC 2677 / UAMH 7654</strain>
    </source>
</reference>
<protein>
    <recommendedName>
        <fullName evidence="2">BRCT domain-containing protein</fullName>
    </recommendedName>
</protein>
<feature type="region of interest" description="Disordered" evidence="1">
    <location>
        <begin position="418"/>
        <end position="483"/>
    </location>
</feature>